<dbReference type="EMBL" id="JADCTT010000001">
    <property type="protein sequence ID" value="KAF9758627.1"/>
    <property type="molecule type" value="Genomic_DNA"/>
</dbReference>
<feature type="compositionally biased region" description="Polar residues" evidence="1">
    <location>
        <begin position="133"/>
        <end position="144"/>
    </location>
</feature>
<feature type="region of interest" description="Disordered" evidence="1">
    <location>
        <begin position="1"/>
        <end position="42"/>
    </location>
</feature>
<name>A0A8H7NM39_BIOOC</name>
<dbReference type="AlphaFoldDB" id="A0A8H7NM39"/>
<feature type="compositionally biased region" description="Basic and acidic residues" evidence="1">
    <location>
        <begin position="19"/>
        <end position="32"/>
    </location>
</feature>
<proteinExistence type="predicted"/>
<protein>
    <submittedName>
        <fullName evidence="2">Uncharacterized protein</fullName>
    </submittedName>
</protein>
<feature type="region of interest" description="Disordered" evidence="1">
    <location>
        <begin position="99"/>
        <end position="153"/>
    </location>
</feature>
<comment type="caution">
    <text evidence="2">The sequence shown here is derived from an EMBL/GenBank/DDBJ whole genome shotgun (WGS) entry which is preliminary data.</text>
</comment>
<evidence type="ECO:0000313" key="3">
    <source>
        <dbReference type="Proteomes" id="UP000616885"/>
    </source>
</evidence>
<gene>
    <name evidence="2" type="ORF">IM811_000321</name>
</gene>
<accession>A0A8H7NM39</accession>
<evidence type="ECO:0000256" key="1">
    <source>
        <dbReference type="SAM" id="MobiDB-lite"/>
    </source>
</evidence>
<reference evidence="2" key="1">
    <citation type="submission" date="2020-10" db="EMBL/GenBank/DDBJ databases">
        <title>High-Quality Genome Resource of Clonostachys rosea strain S41 by Oxford Nanopore Long-Read Sequencing.</title>
        <authorList>
            <person name="Wang H."/>
        </authorList>
    </citation>
    <scope>NUCLEOTIDE SEQUENCE</scope>
    <source>
        <strain evidence="2">S41</strain>
    </source>
</reference>
<sequence length="153" mass="16784">MTPLKPLAPQAATASSNKDSTDGTRGEYDNSEQRSATSTENVIVHPRDSNVVVLWGDYDENIRWRSYAPRLAWEMAKEKARSTKFRANFANDARDAVSSIGPEIKPEDLTIRPPVPPYALHRTRSMPGKAGQENDNSAVANSPASEKGSSKRA</sequence>
<organism evidence="2 3">
    <name type="scientific">Bionectria ochroleuca</name>
    <name type="common">Gliocladium roseum</name>
    <dbReference type="NCBI Taxonomy" id="29856"/>
    <lineage>
        <taxon>Eukaryota</taxon>
        <taxon>Fungi</taxon>
        <taxon>Dikarya</taxon>
        <taxon>Ascomycota</taxon>
        <taxon>Pezizomycotina</taxon>
        <taxon>Sordariomycetes</taxon>
        <taxon>Hypocreomycetidae</taxon>
        <taxon>Hypocreales</taxon>
        <taxon>Bionectriaceae</taxon>
        <taxon>Clonostachys</taxon>
    </lineage>
</organism>
<evidence type="ECO:0000313" key="2">
    <source>
        <dbReference type="EMBL" id="KAF9758627.1"/>
    </source>
</evidence>
<dbReference type="Proteomes" id="UP000616885">
    <property type="component" value="Unassembled WGS sequence"/>
</dbReference>